<feature type="compositionally biased region" description="Basic and acidic residues" evidence="1">
    <location>
        <begin position="27"/>
        <end position="43"/>
    </location>
</feature>
<accession>A0A2T7P6T7</accession>
<sequence>MATSGGAGKEHIRLRAQLAPTKATENSQDHTVSERESQKRDPGDEGIIEEQLQNILPEIDHGKVELILKKNTSAEVLLPMHKLSLWFQGQPLGLSHDAGSAESPCEVSRDRSGVELPAESSAGRTFFELCHTCQGCGTKNKTAFPFGSADLRNVSTFSSCVHKSPQSIPDWSCRIHQPSQETVSCAKPAVCTSSNEPVAALPVEQEGYLEAADARMMNLEEDEVSGGEDDDESSGEELQRGGAEVDIDRDDEDNGEDVMIVDLRAERLQRIRQDERTM</sequence>
<keyword evidence="3" id="KW-1185">Reference proteome</keyword>
<reference evidence="2 3" key="1">
    <citation type="submission" date="2018-04" db="EMBL/GenBank/DDBJ databases">
        <title>The genome of golden apple snail Pomacea canaliculata provides insight into stress tolerance and invasive adaptation.</title>
        <authorList>
            <person name="Liu C."/>
            <person name="Liu B."/>
            <person name="Ren Y."/>
            <person name="Zhang Y."/>
            <person name="Wang H."/>
            <person name="Li S."/>
            <person name="Jiang F."/>
            <person name="Yin L."/>
            <person name="Zhang G."/>
            <person name="Qian W."/>
            <person name="Fan W."/>
        </authorList>
    </citation>
    <scope>NUCLEOTIDE SEQUENCE [LARGE SCALE GENOMIC DNA]</scope>
    <source>
        <strain evidence="2">SZHN2017</strain>
        <tissue evidence="2">Muscle</tissue>
    </source>
</reference>
<feature type="region of interest" description="Disordered" evidence="1">
    <location>
        <begin position="221"/>
        <end position="260"/>
    </location>
</feature>
<proteinExistence type="predicted"/>
<evidence type="ECO:0000313" key="2">
    <source>
        <dbReference type="EMBL" id="PVD29119.1"/>
    </source>
</evidence>
<dbReference type="AlphaFoldDB" id="A0A2T7P6T7"/>
<protein>
    <submittedName>
        <fullName evidence="2">Uncharacterized protein</fullName>
    </submittedName>
</protein>
<dbReference type="EMBL" id="PZQS01000006">
    <property type="protein sequence ID" value="PVD29119.1"/>
    <property type="molecule type" value="Genomic_DNA"/>
</dbReference>
<dbReference type="Proteomes" id="UP000245119">
    <property type="component" value="Linkage Group LG6"/>
</dbReference>
<name>A0A2T7P6T7_POMCA</name>
<evidence type="ECO:0000256" key="1">
    <source>
        <dbReference type="SAM" id="MobiDB-lite"/>
    </source>
</evidence>
<evidence type="ECO:0000313" key="3">
    <source>
        <dbReference type="Proteomes" id="UP000245119"/>
    </source>
</evidence>
<feature type="region of interest" description="Disordered" evidence="1">
    <location>
        <begin position="1"/>
        <end position="45"/>
    </location>
</feature>
<feature type="compositionally biased region" description="Acidic residues" evidence="1">
    <location>
        <begin position="221"/>
        <end position="235"/>
    </location>
</feature>
<feature type="compositionally biased region" description="Acidic residues" evidence="1">
    <location>
        <begin position="245"/>
        <end position="256"/>
    </location>
</feature>
<organism evidence="2 3">
    <name type="scientific">Pomacea canaliculata</name>
    <name type="common">Golden apple snail</name>
    <dbReference type="NCBI Taxonomy" id="400727"/>
    <lineage>
        <taxon>Eukaryota</taxon>
        <taxon>Metazoa</taxon>
        <taxon>Spiralia</taxon>
        <taxon>Lophotrochozoa</taxon>
        <taxon>Mollusca</taxon>
        <taxon>Gastropoda</taxon>
        <taxon>Caenogastropoda</taxon>
        <taxon>Architaenioglossa</taxon>
        <taxon>Ampullarioidea</taxon>
        <taxon>Ampullariidae</taxon>
        <taxon>Pomacea</taxon>
    </lineage>
</organism>
<comment type="caution">
    <text evidence="2">The sequence shown here is derived from an EMBL/GenBank/DDBJ whole genome shotgun (WGS) entry which is preliminary data.</text>
</comment>
<gene>
    <name evidence="2" type="ORF">C0Q70_11716</name>
</gene>